<organism evidence="1 2">
    <name type="scientific">Palleniella muris</name>
    <dbReference type="NCBI Taxonomy" id="3038145"/>
    <lineage>
        <taxon>Bacteria</taxon>
        <taxon>Pseudomonadati</taxon>
        <taxon>Bacteroidota</taxon>
        <taxon>Bacteroidia</taxon>
        <taxon>Bacteroidales</taxon>
        <taxon>Prevotellaceae</taxon>
        <taxon>Palleniella</taxon>
    </lineage>
</organism>
<protein>
    <submittedName>
        <fullName evidence="1">RHS repeat-associated core domain-containing protein</fullName>
    </submittedName>
</protein>
<sequence>GYVSCDDNNSNKFTFHYYVKDHLGNNRAVVNESGAIEQSTHYYPFGNSFADAGKNPSIQQYKYNGKELDRMHGLDWYDYGARSYDPVLLQWNGVDQLCEDY</sequence>
<proteinExistence type="predicted"/>
<dbReference type="Proteomes" id="UP000308886">
    <property type="component" value="Unassembled WGS sequence"/>
</dbReference>
<feature type="non-terminal residue" evidence="1">
    <location>
        <position position="101"/>
    </location>
</feature>
<name>A0AC61QLC2_9BACT</name>
<dbReference type="EMBL" id="SRZC01000058">
    <property type="protein sequence ID" value="TGX79274.1"/>
    <property type="molecule type" value="Genomic_DNA"/>
</dbReference>
<gene>
    <name evidence="1" type="ORF">E5358_14965</name>
</gene>
<keyword evidence="2" id="KW-1185">Reference proteome</keyword>
<evidence type="ECO:0000313" key="2">
    <source>
        <dbReference type="Proteomes" id="UP000308886"/>
    </source>
</evidence>
<feature type="non-terminal residue" evidence="1">
    <location>
        <position position="1"/>
    </location>
</feature>
<comment type="caution">
    <text evidence="1">The sequence shown here is derived from an EMBL/GenBank/DDBJ whole genome shotgun (WGS) entry which is preliminary data.</text>
</comment>
<evidence type="ECO:0000313" key="1">
    <source>
        <dbReference type="EMBL" id="TGX79274.1"/>
    </source>
</evidence>
<accession>A0AC61QLC2</accession>
<reference evidence="1" key="1">
    <citation type="submission" date="2019-04" db="EMBL/GenBank/DDBJ databases">
        <title>Microbes associate with the intestines of laboratory mice.</title>
        <authorList>
            <person name="Navarre W."/>
            <person name="Wong E."/>
            <person name="Huang K."/>
            <person name="Tropini C."/>
            <person name="Ng K."/>
            <person name="Yu B."/>
        </authorList>
    </citation>
    <scope>NUCLEOTIDE SEQUENCE</scope>
    <source>
        <strain evidence="1">NM73_A23</strain>
    </source>
</reference>